<dbReference type="InterPro" id="IPR010335">
    <property type="entry name" value="Mesothelin"/>
</dbReference>
<sequence>MVREGQHAVFTHFIKPFLSRNDSSDPGCVSSIRGSKEWLEANLGGFSGFATLQDLEALNSNFSIDESLSVLTPTQVAQLTLSLGASNDTDQIDRVFKRLEEGNALENVDEFLTQLTTNGRVPDFQPVVRDRVMNRTFSIVSPHFPRFSRVDWFAWFHLKLVPVLPSFNPMMLKNATSNINCTNYHVVVSGMSKAFPAMKSHRRQGIAEVLLGYLKKSASVINQPACRQEIQTDAEWLDINFGPFSQFTTYSDLKFFNISGVTVLDSLSSSQKAELLLEPNNLSNETLVRLLFTEHTASSSVEDLDTFFDRFVSGAAEQNLTTIEPRVEVADLLTFSQLAQLAGTPSQLRRKQDATKIMTVINPVEFGAFFDIVSPAIQNHPANYTEEVKSGLLQAVFDRGNLSSRSINDTEFLLWLRVRLSPLLVNLSPSLVTPLLDIGKSRSCNSSQEIITLLDTLHSTLSNNTQMEIYQSTLLFLQGPTPLKCYGGGSFYIYLRNTFLSFGFPDLSMFTSLLPRTRESELLSTISTSELRQFLSQPNVIGNGSDICVIFNNYNNTPVFLETEDVPDDVKKVTLPCVWPLALSSNSKPEVNSWFDLRLRNYLRFLSKSLISSNEVQNASCLAFQKLVSVMGNNFTYNSSEFGQGDVYTTIKTYLGTGSGTRCYNASDAELNSTAWFVNYIGSFVTFVTLDDFTSFVSTSEINVFLVDQANMELFNNTAIPENVTNYYISQLFQFNPSFSPLKLPGSFLCSSEVPSVAYSSVNENDTILILNELKKFCNGTADPEVSAALASNIKTITPETFVTLGSASAGLTSSQITSARPSVLVSSLSILGSVSTWSPEQANTIIQIIIASGFQIISASSLESVGTLVAGVPSETIKQMPTSALLNASQSSTFVSNMLQAPTVVQQTFVNKIISVSSSPAAVVLNVPDAIAIEIPPSRLVFTETDTVDFTVINKKKFTGDQATMFFEKLTDTDFDIEQLSPSVLQGFTCTSVRKMSKKRIRSCIRASRPRRRRTKVVLKETQLTCMYNLLNGNLTQNFTDYPSDMLLYFNKKDVKRANCRSYFTAVGAADFSVASSILKKDSLLLSEARSCLGISGVNLSRNNLDVLGNMACTLDSSYIQSSDPVILEKLKACKGFSDSQVAAMETLLLSGKTKYGTSTTWNTQTLEDLGILPLYFTRNIWGKFKTSTKRKFLKSFMSQMRKRKTNKKKLKRLFKQLGASKTKRGAGCTVGNITQVTVSDASFPFGYDQTQFDLCLDTPVLKDNLYSICEKVDDDDFQKIILKKLNQAYPSGVSDENVQLLGSVSRVASLDDISRWNITKIDTLAALMKSEDGSWEAEKSKVIITKYLNTSGNSLGSTELNIIDSDLCSLDTSTLKNITPDSISNAKPLNVASCSSEKKKILYEISNTSFSSQSSTAYYNLMKTYLGGAPRSDVLTLSTQNINMDIDTFQSLDPNVIADLTVTDVRGLLGDQLQDLKLFENDTIIQDWTNRQVQSDLDTLGLGLVTNRTDSTTVPPTSPMQGNTSSLNTTAITTVMITQVNATSGCIGLAKHPSVIFLTVLLTTVLQILLQPA</sequence>
<comment type="subcellular location">
    <subcellularLocation>
        <location evidence="1">Membrane</location>
    </subcellularLocation>
</comment>
<evidence type="ECO:0000313" key="8">
    <source>
        <dbReference type="Proteomes" id="UP000424527"/>
    </source>
</evidence>
<gene>
    <name evidence="7" type="ORF">D5F01_LYC11390</name>
</gene>
<evidence type="ECO:0000256" key="3">
    <source>
        <dbReference type="ARBA" id="ARBA00022729"/>
    </source>
</evidence>
<evidence type="ECO:0000256" key="2">
    <source>
        <dbReference type="ARBA" id="ARBA00011016"/>
    </source>
</evidence>
<dbReference type="PANTHER" id="PTHR23412">
    <property type="entry name" value="STEREOCILIN RELATED"/>
    <property type="match status" value="1"/>
</dbReference>
<dbReference type="GO" id="GO:0007160">
    <property type="term" value="P:cell-matrix adhesion"/>
    <property type="evidence" value="ECO:0007669"/>
    <property type="project" value="TreeGrafter"/>
</dbReference>
<comment type="caution">
    <text evidence="7">The sequence shown here is derived from an EMBL/GenBank/DDBJ whole genome shotgun (WGS) entry which is preliminary data.</text>
</comment>
<organism evidence="7 8">
    <name type="scientific">Larimichthys crocea</name>
    <name type="common">Large yellow croaker</name>
    <name type="synonym">Pseudosciaena crocea</name>
    <dbReference type="NCBI Taxonomy" id="215358"/>
    <lineage>
        <taxon>Eukaryota</taxon>
        <taxon>Metazoa</taxon>
        <taxon>Chordata</taxon>
        <taxon>Craniata</taxon>
        <taxon>Vertebrata</taxon>
        <taxon>Euteleostomi</taxon>
        <taxon>Actinopterygii</taxon>
        <taxon>Neopterygii</taxon>
        <taxon>Teleostei</taxon>
        <taxon>Neoteleostei</taxon>
        <taxon>Acanthomorphata</taxon>
        <taxon>Eupercaria</taxon>
        <taxon>Sciaenidae</taxon>
        <taxon>Larimichthys</taxon>
    </lineage>
</organism>
<dbReference type="InterPro" id="IPR026664">
    <property type="entry name" value="Stereocilin-rel"/>
</dbReference>
<evidence type="ECO:0000256" key="1">
    <source>
        <dbReference type="ARBA" id="ARBA00004370"/>
    </source>
</evidence>
<evidence type="ECO:0000313" key="7">
    <source>
        <dbReference type="EMBL" id="KAE8289684.1"/>
    </source>
</evidence>
<comment type="similarity">
    <text evidence="2">Belongs to the mesothelin family.</text>
</comment>
<dbReference type="Pfam" id="PF06060">
    <property type="entry name" value="Mesothelin"/>
    <property type="match status" value="1"/>
</dbReference>
<dbReference type="EMBL" id="REGW02000011">
    <property type="protein sequence ID" value="KAE8289684.1"/>
    <property type="molecule type" value="Genomic_DNA"/>
</dbReference>
<proteinExistence type="inferred from homology"/>
<keyword evidence="4" id="KW-0130">Cell adhesion</keyword>
<dbReference type="GO" id="GO:0009986">
    <property type="term" value="C:cell surface"/>
    <property type="evidence" value="ECO:0007669"/>
    <property type="project" value="TreeGrafter"/>
</dbReference>
<accession>A0A6G0IE76</accession>
<evidence type="ECO:0000256" key="5">
    <source>
        <dbReference type="ARBA" id="ARBA00023136"/>
    </source>
</evidence>
<dbReference type="PANTHER" id="PTHR23412:SF6">
    <property type="entry name" value="MESOTHELIN"/>
    <property type="match status" value="1"/>
</dbReference>
<keyword evidence="3" id="KW-0732">Signal</keyword>
<evidence type="ECO:0008006" key="9">
    <source>
        <dbReference type="Google" id="ProtNLM"/>
    </source>
</evidence>
<name>A0A6G0IE76_LARCR</name>
<evidence type="ECO:0000256" key="4">
    <source>
        <dbReference type="ARBA" id="ARBA00022889"/>
    </source>
</evidence>
<keyword evidence="8" id="KW-1185">Reference proteome</keyword>
<reference evidence="7 8" key="1">
    <citation type="submission" date="2019-07" db="EMBL/GenBank/DDBJ databases">
        <title>Chromosome genome assembly for large yellow croaker.</title>
        <authorList>
            <person name="Xiao S."/>
        </authorList>
    </citation>
    <scope>NUCLEOTIDE SEQUENCE [LARGE SCALE GENOMIC DNA]</scope>
    <source>
        <strain evidence="7">JMULYC20181020</strain>
        <tissue evidence="7">Muscle</tissue>
    </source>
</reference>
<evidence type="ECO:0000256" key="6">
    <source>
        <dbReference type="ARBA" id="ARBA00023180"/>
    </source>
</evidence>
<dbReference type="Proteomes" id="UP000424527">
    <property type="component" value="Unassembled WGS sequence"/>
</dbReference>
<dbReference type="GO" id="GO:0016020">
    <property type="term" value="C:membrane"/>
    <property type="evidence" value="ECO:0007669"/>
    <property type="project" value="UniProtKB-SubCell"/>
</dbReference>
<keyword evidence="6" id="KW-0325">Glycoprotein</keyword>
<keyword evidence="5" id="KW-0472">Membrane</keyword>
<protein>
    <recommendedName>
        <fullName evidence="9">Mesothelin-like protein</fullName>
    </recommendedName>
</protein>